<evidence type="ECO:0000313" key="4">
    <source>
        <dbReference type="EMBL" id="CAF1552787.1"/>
    </source>
</evidence>
<dbReference type="EMBL" id="CAJNOH010002114">
    <property type="protein sequence ID" value="CAF1273407.1"/>
    <property type="molecule type" value="Genomic_DNA"/>
</dbReference>
<gene>
    <name evidence="4" type="ORF">JXQ802_LOCUS43764</name>
    <name evidence="3" type="ORF">PYM288_LOCUS28502</name>
</gene>
<keyword evidence="5" id="KW-1185">Reference proteome</keyword>
<protein>
    <submittedName>
        <fullName evidence="4">Uncharacterized protein</fullName>
    </submittedName>
</protein>
<evidence type="ECO:0000256" key="2">
    <source>
        <dbReference type="SAM" id="Phobius"/>
    </source>
</evidence>
<evidence type="ECO:0000313" key="5">
    <source>
        <dbReference type="Proteomes" id="UP000663870"/>
    </source>
</evidence>
<organism evidence="4 5">
    <name type="scientific">Rotaria sordida</name>
    <dbReference type="NCBI Taxonomy" id="392033"/>
    <lineage>
        <taxon>Eukaryota</taxon>
        <taxon>Metazoa</taxon>
        <taxon>Spiralia</taxon>
        <taxon>Gnathifera</taxon>
        <taxon>Rotifera</taxon>
        <taxon>Eurotatoria</taxon>
        <taxon>Bdelloidea</taxon>
        <taxon>Philodinida</taxon>
        <taxon>Philodinidae</taxon>
        <taxon>Rotaria</taxon>
    </lineage>
</organism>
<name>A0A815X4F1_9BILA</name>
<keyword evidence="2" id="KW-0472">Membrane</keyword>
<reference evidence="4" key="1">
    <citation type="submission" date="2021-02" db="EMBL/GenBank/DDBJ databases">
        <authorList>
            <person name="Nowell W R."/>
        </authorList>
    </citation>
    <scope>NUCLEOTIDE SEQUENCE</scope>
</reference>
<feature type="transmembrane region" description="Helical" evidence="2">
    <location>
        <begin position="459"/>
        <end position="481"/>
    </location>
</feature>
<accession>A0A815X4F1</accession>
<evidence type="ECO:0000313" key="3">
    <source>
        <dbReference type="EMBL" id="CAF1273407.1"/>
    </source>
</evidence>
<keyword evidence="2" id="KW-1133">Transmembrane helix</keyword>
<dbReference type="EMBL" id="CAJNOL010003226">
    <property type="protein sequence ID" value="CAF1552787.1"/>
    <property type="molecule type" value="Genomic_DNA"/>
</dbReference>
<keyword evidence="2" id="KW-0812">Transmembrane</keyword>
<comment type="caution">
    <text evidence="4">The sequence shown here is derived from an EMBL/GenBank/DDBJ whole genome shotgun (WGS) entry which is preliminary data.</text>
</comment>
<evidence type="ECO:0000256" key="1">
    <source>
        <dbReference type="SAM" id="MobiDB-lite"/>
    </source>
</evidence>
<sequence>MLNSASSASDWYVGTHIKLSGVYPINSSPVTGSLPIVRVIENETATIQIPAADWDIGQTLSCRFASDTYGYGTECLDVCGNLPGATISASTCTMTWYAVRRSADISANRQTSTYVAAIMVEDFAPWISTTTRLSSVPLQMLIFVYKRAAGACATVPSIIGDRPNRACIGVDINSLVSERVVAQTSVALVSGTTNQYYITLSWIPVTDQYGPQVFCAAAIDQRQLTGSQYCFTFVVGYRSPELNTPITVQGSASPLGTVFSNHSTFSITATAGVNRPNRNGTYIKIYLLSNNTLVWQVDCGWSPLVIYTGTTVIFTVPNPSWTEGETYYILFDSGAVSGNVFCGPESAPIISNAYWRFNIWQTSRSSTTTTTTTPPTTHTLTTRPLSTTTPQPNLTTTGIVITTTTVITTTVTTVTTSTTTTSTTATTTPTTTTIDDSVSIITAKDFEEACRVPVAATNAALYAVLLPIQAAGMFAFISHFAQIYNPNQIQANARQQRRVRRMGY</sequence>
<feature type="region of interest" description="Disordered" evidence="1">
    <location>
        <begin position="365"/>
        <end position="394"/>
    </location>
</feature>
<proteinExistence type="predicted"/>
<dbReference type="Proteomes" id="UP000663870">
    <property type="component" value="Unassembled WGS sequence"/>
</dbReference>
<dbReference type="AlphaFoldDB" id="A0A815X4F1"/>
<dbReference type="Proteomes" id="UP000663854">
    <property type="component" value="Unassembled WGS sequence"/>
</dbReference>